<keyword evidence="2 5" id="KW-0547">Nucleotide-binding</keyword>
<keyword evidence="3 8" id="KW-0418">Kinase</keyword>
<dbReference type="CDD" id="cd14014">
    <property type="entry name" value="STKc_PknB_like"/>
    <property type="match status" value="1"/>
</dbReference>
<dbReference type="InterPro" id="IPR000719">
    <property type="entry name" value="Prot_kinase_dom"/>
</dbReference>
<dbReference type="Gene3D" id="1.10.510.10">
    <property type="entry name" value="Transferase(Phosphotransferase) domain 1"/>
    <property type="match status" value="1"/>
</dbReference>
<protein>
    <submittedName>
        <fullName evidence="8">Serine/threonine-protein kinase</fullName>
        <ecNumber evidence="8">2.7.11.1</ecNumber>
    </submittedName>
</protein>
<name>A0ABZ1C436_9BACT</name>
<dbReference type="Proteomes" id="UP000738431">
    <property type="component" value="Chromosome"/>
</dbReference>
<dbReference type="SUPFAM" id="SSF50998">
    <property type="entry name" value="Quinoprotein alcohol dehydrogenase-like"/>
    <property type="match status" value="1"/>
</dbReference>
<dbReference type="SMART" id="SM00320">
    <property type="entry name" value="WD40"/>
    <property type="match status" value="2"/>
</dbReference>
<dbReference type="InterPro" id="IPR015943">
    <property type="entry name" value="WD40/YVTN_repeat-like_dom_sf"/>
</dbReference>
<keyword evidence="6" id="KW-0812">Transmembrane</keyword>
<dbReference type="PROSITE" id="PS00107">
    <property type="entry name" value="PROTEIN_KINASE_ATP"/>
    <property type="match status" value="1"/>
</dbReference>
<feature type="transmembrane region" description="Helical" evidence="6">
    <location>
        <begin position="286"/>
        <end position="311"/>
    </location>
</feature>
<dbReference type="EC" id="2.7.11.1" evidence="8"/>
<dbReference type="InterPro" id="IPR011009">
    <property type="entry name" value="Kinase-like_dom_sf"/>
</dbReference>
<feature type="domain" description="Protein kinase" evidence="7">
    <location>
        <begin position="15"/>
        <end position="294"/>
    </location>
</feature>
<keyword evidence="6" id="KW-1133">Transmembrane helix</keyword>
<keyword evidence="4 5" id="KW-0067">ATP-binding</keyword>
<evidence type="ECO:0000313" key="9">
    <source>
        <dbReference type="Proteomes" id="UP000738431"/>
    </source>
</evidence>
<feature type="binding site" evidence="5">
    <location>
        <position position="43"/>
    </location>
    <ligand>
        <name>ATP</name>
        <dbReference type="ChEBI" id="CHEBI:30616"/>
    </ligand>
</feature>
<dbReference type="Pfam" id="PF00069">
    <property type="entry name" value="Pkinase"/>
    <property type="match status" value="1"/>
</dbReference>
<reference evidence="8 9" key="2">
    <citation type="submission" date="2023-12" db="EMBL/GenBank/DDBJ databases">
        <title>Description of an unclassified Opitutus bacterium of Verrucomicrobiota.</title>
        <authorList>
            <person name="Zhang D.-F."/>
        </authorList>
    </citation>
    <scope>NUCLEOTIDE SEQUENCE [LARGE SCALE GENOMIC DNA]</scope>
    <source>
        <strain evidence="8 9">WL0086</strain>
    </source>
</reference>
<dbReference type="PROSITE" id="PS00108">
    <property type="entry name" value="PROTEIN_KINASE_ST"/>
    <property type="match status" value="1"/>
</dbReference>
<evidence type="ECO:0000256" key="5">
    <source>
        <dbReference type="PROSITE-ProRule" id="PRU10141"/>
    </source>
</evidence>
<sequence length="975" mass="105734">MNRPTPEAPPRIPDYEMLRRIGGGSYGSVWLARTATGIYRAVKVVWRDGFEDAEPYEREFRGLREFERVSLTEARQLALLHVGRRDEERFFYYVMELADDVERGREIDPDSYRPLTLREMPRSGPLSVERVVQLGVELARGLAVLHDRELVHRDIKPSNVIVVNGEPKLADIGLVASSTLALTFVGTEGFVAPEGPGSPAGDVYALGKVLYELATGLDRLRFPELPEGFTERRDRLAFLELNAVILRACEPDLKRRHPDARALLEDLLMVQAGKSVRRLRAAERGLARALQVVVVLAAVAAVAGGGAWVAWSRAQHEMALRSEAEAERDALARRMHYAGLMAQASRAVERGEMGFARSILAEARSLFEVDQEVPLEWRLLRGQAEGEAERFLRAAGAPVKRLVLRPDGAELAAFDLENGVVLLDAETGAERGRLAGAADLGGYAADGRGLWGVDEAGRPTYWETASGEAKSADYDGGFLWPLSGEQYGGFLGVERVSPGRRIVWDGAGGVRELGRLLPDDGEDWKLFRAEADEGGRRGVVAWVAGDAATATFLITAWRGDDVWSTAARVRPGSVAWFEAAGEAPAVEWANDLNGQWERWTPGAGVPQVQRGELGENSSVRFAGPGGRGVRRAVGSHWEWVGPDGAMRTLRGHGGKAMEWEEDEAGQRAYSASETGEIIRWSLREGLAAQEALPSAALRVQFTAGGSRLLVPSKEGGVRVWSIPDRAWVDTWEALGAPLAVEDGRAWGVDASGCRIVGCDDRTGAVNWSPAEAGKALALLQVGVAPAGQGWVYSKSDHTVWVGGPELPSPRWVTSVTGYRWALNLDRNLAHLWCTGGDGRLECHDLSAGTIQWSRPLPTLAADVVLSPDEKEVAAALENGEVWFWEAASGRLLRRLQSGTAAAEVLLYSINGDRLLVGGNDGTVQVFETETWSHVVALATGGEAALGRMVLAPGDEALAVVDQKGRFAVLTAKPAR</sequence>
<evidence type="ECO:0000256" key="1">
    <source>
        <dbReference type="ARBA" id="ARBA00022679"/>
    </source>
</evidence>
<dbReference type="SMART" id="SM00220">
    <property type="entry name" value="S_TKc"/>
    <property type="match status" value="1"/>
</dbReference>
<accession>A0ABZ1C436</accession>
<proteinExistence type="predicted"/>
<dbReference type="GO" id="GO:0004674">
    <property type="term" value="F:protein serine/threonine kinase activity"/>
    <property type="evidence" value="ECO:0007669"/>
    <property type="project" value="UniProtKB-EC"/>
</dbReference>
<dbReference type="PANTHER" id="PTHR43289">
    <property type="entry name" value="MITOGEN-ACTIVATED PROTEIN KINASE KINASE KINASE 20-RELATED"/>
    <property type="match status" value="1"/>
</dbReference>
<keyword evidence="6" id="KW-0472">Membrane</keyword>
<keyword evidence="1 8" id="KW-0808">Transferase</keyword>
<dbReference type="RefSeq" id="WP_221031668.1">
    <property type="nucleotide sequence ID" value="NZ_CP139781.1"/>
</dbReference>
<evidence type="ECO:0000313" key="8">
    <source>
        <dbReference type="EMBL" id="WRQ86162.1"/>
    </source>
</evidence>
<dbReference type="PROSITE" id="PS50011">
    <property type="entry name" value="PROTEIN_KINASE_DOM"/>
    <property type="match status" value="1"/>
</dbReference>
<evidence type="ECO:0000259" key="7">
    <source>
        <dbReference type="PROSITE" id="PS50011"/>
    </source>
</evidence>
<dbReference type="InterPro" id="IPR017441">
    <property type="entry name" value="Protein_kinase_ATP_BS"/>
</dbReference>
<evidence type="ECO:0000256" key="3">
    <source>
        <dbReference type="ARBA" id="ARBA00022777"/>
    </source>
</evidence>
<dbReference type="Gene3D" id="2.130.10.10">
    <property type="entry name" value="YVTN repeat-like/Quinoprotein amine dehydrogenase"/>
    <property type="match status" value="2"/>
</dbReference>
<dbReference type="InterPro" id="IPR011047">
    <property type="entry name" value="Quinoprotein_ADH-like_sf"/>
</dbReference>
<dbReference type="Gene3D" id="3.30.200.20">
    <property type="entry name" value="Phosphorylase Kinase, domain 1"/>
    <property type="match status" value="1"/>
</dbReference>
<evidence type="ECO:0000256" key="2">
    <source>
        <dbReference type="ARBA" id="ARBA00022741"/>
    </source>
</evidence>
<dbReference type="InterPro" id="IPR008271">
    <property type="entry name" value="Ser/Thr_kinase_AS"/>
</dbReference>
<dbReference type="InterPro" id="IPR001680">
    <property type="entry name" value="WD40_rpt"/>
</dbReference>
<dbReference type="SUPFAM" id="SSF56112">
    <property type="entry name" value="Protein kinase-like (PK-like)"/>
    <property type="match status" value="1"/>
</dbReference>
<reference evidence="8 9" key="1">
    <citation type="submission" date="2021-08" db="EMBL/GenBank/DDBJ databases">
        <authorList>
            <person name="Zhang D."/>
            <person name="Zhang A."/>
            <person name="Wang L."/>
        </authorList>
    </citation>
    <scope>NUCLEOTIDE SEQUENCE [LARGE SCALE GENOMIC DNA]</scope>
    <source>
        <strain evidence="8 9">WL0086</strain>
    </source>
</reference>
<keyword evidence="9" id="KW-1185">Reference proteome</keyword>
<dbReference type="PANTHER" id="PTHR43289:SF6">
    <property type="entry name" value="SERINE_THREONINE-PROTEIN KINASE NEKL-3"/>
    <property type="match status" value="1"/>
</dbReference>
<dbReference type="EMBL" id="CP139781">
    <property type="protein sequence ID" value="WRQ86162.1"/>
    <property type="molecule type" value="Genomic_DNA"/>
</dbReference>
<gene>
    <name evidence="8" type="ORF">K1X11_015210</name>
</gene>
<evidence type="ECO:0000256" key="4">
    <source>
        <dbReference type="ARBA" id="ARBA00022840"/>
    </source>
</evidence>
<evidence type="ECO:0000256" key="6">
    <source>
        <dbReference type="SAM" id="Phobius"/>
    </source>
</evidence>
<organism evidence="8 9">
    <name type="scientific">Actomonas aquatica</name>
    <dbReference type="NCBI Taxonomy" id="2866162"/>
    <lineage>
        <taxon>Bacteria</taxon>
        <taxon>Pseudomonadati</taxon>
        <taxon>Verrucomicrobiota</taxon>
        <taxon>Opitutia</taxon>
        <taxon>Opitutales</taxon>
        <taxon>Opitutaceae</taxon>
        <taxon>Actomonas</taxon>
    </lineage>
</organism>